<evidence type="ECO:0000313" key="3">
    <source>
        <dbReference type="EMBL" id="MCY1083791.1"/>
    </source>
</evidence>
<keyword evidence="4" id="KW-1185">Reference proteome</keyword>
<dbReference type="EMBL" id="JAPNKA010000002">
    <property type="protein sequence ID" value="MCY1083791.1"/>
    <property type="molecule type" value="Genomic_DNA"/>
</dbReference>
<proteinExistence type="predicted"/>
<organism evidence="3 4">
    <name type="scientific">Archangium lansingense</name>
    <dbReference type="NCBI Taxonomy" id="2995310"/>
    <lineage>
        <taxon>Bacteria</taxon>
        <taxon>Pseudomonadati</taxon>
        <taxon>Myxococcota</taxon>
        <taxon>Myxococcia</taxon>
        <taxon>Myxococcales</taxon>
        <taxon>Cystobacterineae</taxon>
        <taxon>Archangiaceae</taxon>
        <taxon>Archangium</taxon>
    </lineage>
</organism>
<evidence type="ECO:0000313" key="4">
    <source>
        <dbReference type="Proteomes" id="UP001207654"/>
    </source>
</evidence>
<keyword evidence="1" id="KW-0175">Coiled coil</keyword>
<evidence type="ECO:0000256" key="2">
    <source>
        <dbReference type="SAM" id="SignalP"/>
    </source>
</evidence>
<feature type="signal peptide" evidence="2">
    <location>
        <begin position="1"/>
        <end position="27"/>
    </location>
</feature>
<dbReference type="Proteomes" id="UP001207654">
    <property type="component" value="Unassembled WGS sequence"/>
</dbReference>
<gene>
    <name evidence="3" type="ORF">OV287_56060</name>
</gene>
<evidence type="ECO:0000256" key="1">
    <source>
        <dbReference type="SAM" id="Coils"/>
    </source>
</evidence>
<evidence type="ECO:0008006" key="5">
    <source>
        <dbReference type="Google" id="ProtNLM"/>
    </source>
</evidence>
<protein>
    <recommendedName>
        <fullName evidence="5">Lipoprotein</fullName>
    </recommendedName>
</protein>
<sequence>MREAAHAKSLQALLLASCLVASTSASGEELRREQVTLSAEAHARAKAPSPRVEDWKGDVLSLRVMDPGTLVVEAGDEVVAAGELLWGEGTRLRVEPRRGYPPAPLPRLVSPEPGREEVEVDVPEGVGAGGVLTLTYDWGHKDTPALERTWRLPPMEDIPPEWLEDELVETEQEGTPEDEADSALAFLSPQQAPLPVQVDPERPELLWVPAYASREELASRLFGEAAAVGAFDFEPRPAPPNAEGEPRQCVRVRHPPALRPELLAQVRGALDERLKADSTWSRAQLSAESLDRPGAEALVERGLRWSQRSEIPDGSGQSYFDSYLQTLAPWREAKPRGLLGDTLAQDWHFLGESSEPLQKAIALRSQRWTTSYTVTDGSPVLSPGDVVGRFYFPDGSSVQVYLQELLTEERSQERAEIRLRNLPLRGPRVIIPGEDERWRGYSADFRLAAGAPEPLEYPAGDFFWYYPGTVFIRPDDWRLGVGSGTGELAALRRAILTAALARATPDAPEPLHGLDYDVLSLLTREERLGIFDTVLNSSALTSDALEEDAAQLLGRLVLSMPAEEFPTLERRLTSGEALDKLLGSNAPHKVLLGQAFTQKALASFPLVLGSLDDLPTFELGHEGGTAYLVNVSSGLVPTKLVATEAWDVKKGVSLEAEPALPQEAPGASRRMALYFEPVKHDFQARYGSSTEAGTRSRAFHPLEWVRVEVHGPQPRTQLMTAMELALHASLPDKALIWAAVIRIIEMRTFYRALYALTKAPLLPVVPATAAEGGALAAAQRTAVRQFVGRTALLTTLAVVDTYRAELSRTAEGRYFLAVHDLALLALAARDVSKLINSGIWRELAYRGGLLLSQSGARASAGLRESVESIQALAKTLERMLAEGKALATPDGLRFPFPGGAEAFKQTFFAIRGEIAAARALGGIRGAGLAAQEAEKTLEALKLLAAESQEMARAYGAVARRAAALPADKAQAYLAAVDKLRASTRGAVKPALAELLRYSGARSLKDPLAFLKEADWLVSHPELEAEAVATLARKACRNKVDLSWLRSTSLTLKDLNAMGRNKMTPWKDFQRAAAEPGNLKLQRRVREQLRGLATEMLTEDNARKLFPGFQLTGRQVKMGGGHIIDEVLTAMMGPKLQHGVEVKGWNENRWRKALDTWLAREGGARLNEQQEALVRQLQRLLDQLTDAAKAPRGPPFLVSTDKLSGPTKAKLLRFLNDNARGTPLIQIEEAKILETTKQWRGALRLPEDLSGGAP</sequence>
<dbReference type="RefSeq" id="WP_267542667.1">
    <property type="nucleotide sequence ID" value="NZ_JAPNKA010000002.1"/>
</dbReference>
<reference evidence="3 4" key="1">
    <citation type="submission" date="2022-11" db="EMBL/GenBank/DDBJ databases">
        <title>Minimal conservation of predation-associated metabolite biosynthetic gene clusters underscores biosynthetic potential of Myxococcota including descriptions for ten novel species: Archangium lansinium sp. nov., Myxococcus landrumus sp. nov., Nannocystis bai.</title>
        <authorList>
            <person name="Ahearne A."/>
            <person name="Stevens C."/>
            <person name="Phillips K."/>
        </authorList>
    </citation>
    <scope>NUCLEOTIDE SEQUENCE [LARGE SCALE GENOMIC DNA]</scope>
    <source>
        <strain evidence="3 4">MIWBW</strain>
    </source>
</reference>
<feature type="coiled-coil region" evidence="1">
    <location>
        <begin position="1162"/>
        <end position="1189"/>
    </location>
</feature>
<feature type="chain" id="PRO_5045367938" description="Lipoprotein" evidence="2">
    <location>
        <begin position="28"/>
        <end position="1253"/>
    </location>
</feature>
<keyword evidence="2" id="KW-0732">Signal</keyword>
<comment type="caution">
    <text evidence="3">The sequence shown here is derived from an EMBL/GenBank/DDBJ whole genome shotgun (WGS) entry which is preliminary data.</text>
</comment>
<name>A0ABT4AQ09_9BACT</name>
<accession>A0ABT4AQ09</accession>